<dbReference type="InterPro" id="IPR000086">
    <property type="entry name" value="NUDIX_hydrolase_dom"/>
</dbReference>
<proteinExistence type="predicted"/>
<dbReference type="AlphaFoldDB" id="A0A2M7XD42"/>
<dbReference type="SUPFAM" id="SSF102645">
    <property type="entry name" value="CoaB-like"/>
    <property type="match status" value="1"/>
</dbReference>
<keyword evidence="1" id="KW-0479">Metal-binding</keyword>
<dbReference type="InterPro" id="IPR035929">
    <property type="entry name" value="CoaB-like_sf"/>
</dbReference>
<evidence type="ECO:0000313" key="4">
    <source>
        <dbReference type="EMBL" id="PJA45783.1"/>
    </source>
</evidence>
<evidence type="ECO:0000259" key="3">
    <source>
        <dbReference type="PROSITE" id="PS51462"/>
    </source>
</evidence>
<dbReference type="Gene3D" id="3.90.79.10">
    <property type="entry name" value="Nucleoside Triphosphate Pyrophosphohydrolase"/>
    <property type="match status" value="1"/>
</dbReference>
<dbReference type="Proteomes" id="UP000229385">
    <property type="component" value="Unassembled WGS sequence"/>
</dbReference>
<dbReference type="Gene3D" id="3.40.50.10300">
    <property type="entry name" value="CoaB-like"/>
    <property type="match status" value="1"/>
</dbReference>
<evidence type="ECO:0000256" key="1">
    <source>
        <dbReference type="ARBA" id="ARBA00022723"/>
    </source>
</evidence>
<dbReference type="SMART" id="SM01007">
    <property type="entry name" value="Aldolase_II"/>
    <property type="match status" value="1"/>
</dbReference>
<dbReference type="InterPro" id="IPR016181">
    <property type="entry name" value="Acyl_CoA_acyltransferase"/>
</dbReference>
<dbReference type="GO" id="GO:0016832">
    <property type="term" value="F:aldehyde-lyase activity"/>
    <property type="evidence" value="ECO:0007669"/>
    <property type="project" value="TreeGrafter"/>
</dbReference>
<dbReference type="PANTHER" id="PTHR22789">
    <property type="entry name" value="FUCULOSE PHOSPHATE ALDOLASE"/>
    <property type="match status" value="1"/>
</dbReference>
<dbReference type="GO" id="GO:0005829">
    <property type="term" value="C:cytosol"/>
    <property type="evidence" value="ECO:0007669"/>
    <property type="project" value="TreeGrafter"/>
</dbReference>
<gene>
    <name evidence="4" type="ORF">CO174_01620</name>
</gene>
<organism evidence="4 5">
    <name type="scientific">Candidatus Uhrbacteria bacterium CG_4_9_14_3_um_filter_50_9</name>
    <dbReference type="NCBI Taxonomy" id="1975035"/>
    <lineage>
        <taxon>Bacteria</taxon>
        <taxon>Candidatus Uhriibacteriota</taxon>
    </lineage>
</organism>
<reference evidence="5" key="1">
    <citation type="submission" date="2017-09" db="EMBL/GenBank/DDBJ databases">
        <title>Depth-based differentiation of microbial function through sediment-hosted aquifers and enrichment of novel symbionts in the deep terrestrial subsurface.</title>
        <authorList>
            <person name="Probst A.J."/>
            <person name="Ladd B."/>
            <person name="Jarett J.K."/>
            <person name="Geller-Mcgrath D.E."/>
            <person name="Sieber C.M.K."/>
            <person name="Emerson J.B."/>
            <person name="Anantharaman K."/>
            <person name="Thomas B.C."/>
            <person name="Malmstrom R."/>
            <person name="Stieglmeier M."/>
            <person name="Klingl A."/>
            <person name="Woyke T."/>
            <person name="Ryan C.M."/>
            <person name="Banfield J.F."/>
        </authorList>
    </citation>
    <scope>NUCLEOTIDE SEQUENCE [LARGE SCALE GENOMIC DNA]</scope>
</reference>
<dbReference type="Pfam" id="PF04127">
    <property type="entry name" value="DFP"/>
    <property type="match status" value="1"/>
</dbReference>
<dbReference type="InterPro" id="IPR050197">
    <property type="entry name" value="Aldolase_class_II_sugar_metab"/>
</dbReference>
<dbReference type="InterPro" id="IPR007085">
    <property type="entry name" value="DNA/pantothenate-metab_flavo_C"/>
</dbReference>
<dbReference type="GO" id="GO:0019323">
    <property type="term" value="P:pentose catabolic process"/>
    <property type="evidence" value="ECO:0007669"/>
    <property type="project" value="TreeGrafter"/>
</dbReference>
<name>A0A2M7XD42_9BACT</name>
<dbReference type="GO" id="GO:0046872">
    <property type="term" value="F:metal ion binding"/>
    <property type="evidence" value="ECO:0007669"/>
    <property type="project" value="UniProtKB-KW"/>
</dbReference>
<dbReference type="InterPro" id="IPR001303">
    <property type="entry name" value="Aldolase_II/adducin_N"/>
</dbReference>
<protein>
    <recommendedName>
        <fullName evidence="3">Nudix hydrolase domain-containing protein</fullName>
    </recommendedName>
</protein>
<dbReference type="PANTHER" id="PTHR22789:SF0">
    <property type="entry name" value="3-OXO-TETRONATE 4-PHOSPHATE DECARBOXYLASE-RELATED"/>
    <property type="match status" value="1"/>
</dbReference>
<keyword evidence="2" id="KW-0456">Lyase</keyword>
<dbReference type="EMBL" id="PFWU01000019">
    <property type="protein sequence ID" value="PJA45783.1"/>
    <property type="molecule type" value="Genomic_DNA"/>
</dbReference>
<dbReference type="Gene3D" id="3.40.225.10">
    <property type="entry name" value="Class II aldolase/adducin N-terminal domain"/>
    <property type="match status" value="1"/>
</dbReference>
<dbReference type="PROSITE" id="PS51462">
    <property type="entry name" value="NUDIX"/>
    <property type="match status" value="1"/>
</dbReference>
<evidence type="ECO:0000313" key="5">
    <source>
        <dbReference type="Proteomes" id="UP000229385"/>
    </source>
</evidence>
<dbReference type="SUPFAM" id="SSF55811">
    <property type="entry name" value="Nudix"/>
    <property type="match status" value="1"/>
</dbReference>
<dbReference type="Pfam" id="PF00596">
    <property type="entry name" value="Aldolase_II"/>
    <property type="match status" value="1"/>
</dbReference>
<dbReference type="Pfam" id="PF00293">
    <property type="entry name" value="NUDIX"/>
    <property type="match status" value="1"/>
</dbReference>
<dbReference type="SUPFAM" id="SSF55729">
    <property type="entry name" value="Acyl-CoA N-acyltransferases (Nat)"/>
    <property type="match status" value="1"/>
</dbReference>
<comment type="caution">
    <text evidence="4">The sequence shown here is derived from an EMBL/GenBank/DDBJ whole genome shotgun (WGS) entry which is preliminary data.</text>
</comment>
<sequence length="658" mass="74387">MNTKPLRVLITGGGTKVRIDDVRHLGNFSKGGFASAIGQAFIAQGAEVTLIGSREMLERMEFRGEDQDYKQLIPYRWFEELEQELFDAIEREQPDVILMAAAVSDWLCKDARDGKISSDAQEMTLMFTRAPKLLARLREACGVKTFITGFKLLAGAPHEELMAKAHTQVQTNRLNLTIANDLSEFKDDAHPITFVTPEGGEIRVEGSRDEVADQIAQFITKRERVRWSKSLSVGDAQDITSDSEACEQIARLLDLTRNANIFDGSSGNLSWRAQDGGFWVSPRKVDKRELTPEHMVLTRTDSAKQCVEYFGEAKPSIDSSVQGYLYNRFPWIHGLLHFHDGFILPDSSTNFPFPCGTLEEAEEIGRTIEPMDTPQDPFSIELPHHGFLVALGTNGAKKLIDEWISVLNAYIQHLREVGHDHRRDEVNFFPVFFSGHIIGIVAQHKREKWISIFLHPEIRRSGYGEQLVRLLDQKGLYVNVDDNCHVRDYYIARGWKPVSRDNTLTLLQPPSLRTDLREAVTVCIVKPSTHEVLLGQRQTASWNQMWAMIGGAVDPAEEGQPLVTAKREAYEEVRMDSFPEIAPVSETICTVGTNEGKKAYRVRTLIYFVDTFPHVEPSEEMVPGIFPLNEALKLPMGAGTKYVLRHVEHLLDTQRKSR</sequence>
<accession>A0A2M7XD42</accession>
<dbReference type="InterPro" id="IPR036409">
    <property type="entry name" value="Aldolase_II/adducin_N_sf"/>
</dbReference>
<feature type="domain" description="Nudix hydrolase" evidence="3">
    <location>
        <begin position="515"/>
        <end position="648"/>
    </location>
</feature>
<dbReference type="GO" id="GO:0015937">
    <property type="term" value="P:coenzyme A biosynthetic process"/>
    <property type="evidence" value="ECO:0007669"/>
    <property type="project" value="UniProtKB-ARBA"/>
</dbReference>
<dbReference type="SUPFAM" id="SSF53639">
    <property type="entry name" value="AraD/HMP-PK domain-like"/>
    <property type="match status" value="1"/>
</dbReference>
<evidence type="ECO:0000256" key="2">
    <source>
        <dbReference type="ARBA" id="ARBA00023239"/>
    </source>
</evidence>
<dbReference type="InterPro" id="IPR015797">
    <property type="entry name" value="NUDIX_hydrolase-like_dom_sf"/>
</dbReference>